<dbReference type="EMBL" id="PPPX01000016">
    <property type="protein sequence ID" value="POA08606.1"/>
    <property type="molecule type" value="Genomic_DNA"/>
</dbReference>
<dbReference type="GeneID" id="98298889"/>
<comment type="caution">
    <text evidence="1">The sequence shown here is derived from an EMBL/GenBank/DDBJ whole genome shotgun (WGS) entry which is preliminary data.</text>
</comment>
<organism evidence="1 2">
    <name type="scientific">Staphylococcus argensis</name>
    <dbReference type="NCBI Taxonomy" id="1607738"/>
    <lineage>
        <taxon>Bacteria</taxon>
        <taxon>Bacillati</taxon>
        <taxon>Bacillota</taxon>
        <taxon>Bacilli</taxon>
        <taxon>Bacillales</taxon>
        <taxon>Staphylococcaceae</taxon>
        <taxon>Staphylococcus</taxon>
    </lineage>
</organism>
<accession>A0A2K4FBF5</accession>
<dbReference type="AlphaFoldDB" id="A0A2K4FBF5"/>
<keyword evidence="2" id="KW-1185">Reference proteome</keyword>
<evidence type="ECO:0000313" key="2">
    <source>
        <dbReference type="Proteomes" id="UP000242712"/>
    </source>
</evidence>
<dbReference type="OrthoDB" id="2398454at2"/>
<proteinExistence type="predicted"/>
<dbReference type="Proteomes" id="UP000242712">
    <property type="component" value="Unassembled WGS sequence"/>
</dbReference>
<name>A0A2K4FBF5_9STAP</name>
<protein>
    <submittedName>
        <fullName evidence="1">Uncharacterized protein</fullName>
    </submittedName>
</protein>
<dbReference type="RefSeq" id="WP_103372363.1">
    <property type="nucleotide sequence ID" value="NZ_CBCRVO010000002.1"/>
</dbReference>
<gene>
    <name evidence="1" type="ORF">CD039_11100</name>
</gene>
<evidence type="ECO:0000313" key="1">
    <source>
        <dbReference type="EMBL" id="POA08606.1"/>
    </source>
</evidence>
<reference evidence="1 2" key="1">
    <citation type="submission" date="2017-08" db="EMBL/GenBank/DDBJ databases">
        <title>Draft genome sequences of 64 type strains of genus Staph aureus.</title>
        <authorList>
            <person name="Cole K."/>
            <person name="Golubchik T."/>
            <person name="Russell J."/>
            <person name="Foster D."/>
            <person name="Llewelyn M."/>
            <person name="Wilson D."/>
            <person name="Crook D."/>
            <person name="Paul J."/>
        </authorList>
    </citation>
    <scope>NUCLEOTIDE SEQUENCE [LARGE SCALE GENOMIC DNA]</scope>
    <source>
        <strain evidence="1 2">DSM 29875</strain>
    </source>
</reference>
<sequence length="225" mass="26396">MEFTIVKSSQEPLYQEALSLYDEKLDISLYEDEQIFRQSLENQYTKDDYIFLVGLEEGEVVSLATAHYEATTNSSFLIYLIARNTEEHDTLMDLTLEEVKSEINKLANRVHERDVNFIMFEVPKEPEELDEETDQIIRDRQTFLNRHGFEKQHEIPYLRPDFDGTSPGIPKDLYIKPNLELTKDIYGTSVKSNYILKYVFANKLSRSYIYSLLETMNLRKAPHSS</sequence>